<sequence length="348" mass="40279">MQNRKNDCDNSNINALNGLKNTKNLQKSVANYSSSLSLDQQSNQKSSPKTVRFGQKRSSQRESSNFDKSLQMSKNLSSNSLSNSRLTLTRQRTLRKHPINTQGREIIQNCFDEPHRAIGEKICFRLMEKRKDYRTFAERLRTSSTCDFANDLRTFLDEIVKNNIIAIKRCQREIKYFLDYRRAFELLRIITQNLKIDDIEMIERTSYRYGAMHAELKRHGFKSEFWVPMADLIFSEAVRLDLANHQPSDTATAWTQLITIVFSSMRDGYYDAIKQRRQSSMKRSVQSTVDFRGTTNSTTKAIQDTKNELKASTSLDLRDSSNLLRGSDKILLPSPPTILTTTKKIEWT</sequence>
<dbReference type="InterPro" id="IPR044399">
    <property type="entry name" value="Mb-like_M"/>
</dbReference>
<dbReference type="Proteomes" id="UP000274756">
    <property type="component" value="Unassembled WGS sequence"/>
</dbReference>
<dbReference type="CDD" id="cd01040">
    <property type="entry name" value="Mb-like"/>
    <property type="match status" value="1"/>
</dbReference>
<dbReference type="EMBL" id="UYYG01001203">
    <property type="protein sequence ID" value="VDN60162.1"/>
    <property type="molecule type" value="Genomic_DNA"/>
</dbReference>
<keyword evidence="4" id="KW-1185">Reference proteome</keyword>
<organism evidence="3 5">
    <name type="scientific">Dracunculus medinensis</name>
    <name type="common">Guinea worm</name>
    <dbReference type="NCBI Taxonomy" id="318479"/>
    <lineage>
        <taxon>Eukaryota</taxon>
        <taxon>Metazoa</taxon>
        <taxon>Ecdysozoa</taxon>
        <taxon>Nematoda</taxon>
        <taxon>Chromadorea</taxon>
        <taxon>Rhabditida</taxon>
        <taxon>Spirurina</taxon>
        <taxon>Dracunculoidea</taxon>
        <taxon>Dracunculidae</taxon>
        <taxon>Dracunculus</taxon>
    </lineage>
</organism>
<dbReference type="WBParaSite" id="DME_0000770101-mRNA-1">
    <property type="protein sequence ID" value="DME_0000770101-mRNA-1"/>
    <property type="gene ID" value="DME_0000770101"/>
</dbReference>
<evidence type="ECO:0000313" key="3">
    <source>
        <dbReference type="Proteomes" id="UP000038040"/>
    </source>
</evidence>
<dbReference type="AlphaFoldDB" id="A0A0N4UJ82"/>
<dbReference type="OrthoDB" id="5851666at2759"/>
<dbReference type="InterPro" id="IPR012292">
    <property type="entry name" value="Globin/Proto"/>
</dbReference>
<dbReference type="Gene3D" id="1.10.490.10">
    <property type="entry name" value="Globins"/>
    <property type="match status" value="1"/>
</dbReference>
<dbReference type="GO" id="GO:0019825">
    <property type="term" value="F:oxygen binding"/>
    <property type="evidence" value="ECO:0007669"/>
    <property type="project" value="InterPro"/>
</dbReference>
<name>A0A0N4UJ82_DRAME</name>
<dbReference type="STRING" id="318479.A0A0N4UJ82"/>
<proteinExistence type="predicted"/>
<reference evidence="2 4" key="2">
    <citation type="submission" date="2018-11" db="EMBL/GenBank/DDBJ databases">
        <authorList>
            <consortium name="Pathogen Informatics"/>
        </authorList>
    </citation>
    <scope>NUCLEOTIDE SEQUENCE [LARGE SCALE GENOMIC DNA]</scope>
</reference>
<protein>
    <submittedName>
        <fullName evidence="5">GLOBIN domain-containing protein</fullName>
    </submittedName>
</protein>
<reference evidence="5" key="1">
    <citation type="submission" date="2017-02" db="UniProtKB">
        <authorList>
            <consortium name="WormBaseParasite"/>
        </authorList>
    </citation>
    <scope>IDENTIFICATION</scope>
</reference>
<evidence type="ECO:0000256" key="1">
    <source>
        <dbReference type="SAM" id="MobiDB-lite"/>
    </source>
</evidence>
<feature type="region of interest" description="Disordered" evidence="1">
    <location>
        <begin position="34"/>
        <end position="99"/>
    </location>
</feature>
<gene>
    <name evidence="2" type="ORF">DME_LOCUS10135</name>
</gene>
<dbReference type="GO" id="GO:0020037">
    <property type="term" value="F:heme binding"/>
    <property type="evidence" value="ECO:0007669"/>
    <property type="project" value="InterPro"/>
</dbReference>
<evidence type="ECO:0000313" key="5">
    <source>
        <dbReference type="WBParaSite" id="DME_0000770101-mRNA-1"/>
    </source>
</evidence>
<dbReference type="Proteomes" id="UP000038040">
    <property type="component" value="Unplaced"/>
</dbReference>
<feature type="compositionally biased region" description="Low complexity" evidence="1">
    <location>
        <begin position="34"/>
        <end position="47"/>
    </location>
</feature>
<feature type="compositionally biased region" description="Low complexity" evidence="1">
    <location>
        <begin position="68"/>
        <end position="91"/>
    </location>
</feature>
<evidence type="ECO:0000313" key="4">
    <source>
        <dbReference type="Proteomes" id="UP000274756"/>
    </source>
</evidence>
<evidence type="ECO:0000313" key="2">
    <source>
        <dbReference type="EMBL" id="VDN60162.1"/>
    </source>
</evidence>
<accession>A0A0N4UJ82</accession>